<dbReference type="Proteomes" id="UP000183656">
    <property type="component" value="Unassembled WGS sequence"/>
</dbReference>
<feature type="transmembrane region" description="Helical" evidence="6">
    <location>
        <begin position="152"/>
        <end position="170"/>
    </location>
</feature>
<gene>
    <name evidence="7" type="ORF">SAMN04489707_100967</name>
</gene>
<dbReference type="GO" id="GO:0016787">
    <property type="term" value="F:hydrolase activity"/>
    <property type="evidence" value="ECO:0007669"/>
    <property type="project" value="TreeGrafter"/>
</dbReference>
<protein>
    <submittedName>
        <fullName evidence="7">Uncharacterized membrane protein YhhN</fullName>
    </submittedName>
</protein>
<feature type="transmembrane region" description="Helical" evidence="6">
    <location>
        <begin position="207"/>
        <end position="227"/>
    </location>
</feature>
<comment type="subcellular location">
    <subcellularLocation>
        <location evidence="1">Membrane</location>
        <topology evidence="1">Multi-pass membrane protein</topology>
    </subcellularLocation>
</comment>
<feature type="transmembrane region" description="Helical" evidence="6">
    <location>
        <begin position="182"/>
        <end position="201"/>
    </location>
</feature>
<dbReference type="STRING" id="343013.SAMN04489707_100967"/>
<comment type="similarity">
    <text evidence="2">Belongs to the TMEM86 family.</text>
</comment>
<keyword evidence="3 6" id="KW-0812">Transmembrane</keyword>
<evidence type="ECO:0000256" key="1">
    <source>
        <dbReference type="ARBA" id="ARBA00004141"/>
    </source>
</evidence>
<dbReference type="PANTHER" id="PTHR31885:SF6">
    <property type="entry name" value="GH04784P"/>
    <property type="match status" value="1"/>
</dbReference>
<evidence type="ECO:0000256" key="5">
    <source>
        <dbReference type="ARBA" id="ARBA00023136"/>
    </source>
</evidence>
<keyword evidence="8" id="KW-1185">Reference proteome</keyword>
<dbReference type="InterPro" id="IPR012506">
    <property type="entry name" value="TMEM86B-like"/>
</dbReference>
<keyword evidence="5 6" id="KW-0472">Membrane</keyword>
<feature type="transmembrane region" description="Helical" evidence="6">
    <location>
        <begin position="65"/>
        <end position="84"/>
    </location>
</feature>
<evidence type="ECO:0000256" key="6">
    <source>
        <dbReference type="SAM" id="Phobius"/>
    </source>
</evidence>
<reference evidence="7 8" key="1">
    <citation type="submission" date="2016-10" db="EMBL/GenBank/DDBJ databases">
        <authorList>
            <person name="de Groot N.N."/>
        </authorList>
    </citation>
    <scope>NUCLEOTIDE SEQUENCE [LARGE SCALE GENOMIC DNA]</scope>
    <source>
        <strain evidence="7 8">R-24608</strain>
    </source>
</reference>
<dbReference type="Pfam" id="PF07947">
    <property type="entry name" value="YhhN"/>
    <property type="match status" value="1"/>
</dbReference>
<evidence type="ECO:0000313" key="8">
    <source>
        <dbReference type="Proteomes" id="UP000183656"/>
    </source>
</evidence>
<feature type="transmembrane region" description="Helical" evidence="6">
    <location>
        <begin position="239"/>
        <end position="260"/>
    </location>
</feature>
<dbReference type="EMBL" id="FPBX01000009">
    <property type="protein sequence ID" value="SFU57291.1"/>
    <property type="molecule type" value="Genomic_DNA"/>
</dbReference>
<feature type="transmembrane region" description="Helical" evidence="6">
    <location>
        <begin position="266"/>
        <end position="286"/>
    </location>
</feature>
<dbReference type="OrthoDB" id="9770329at2"/>
<evidence type="ECO:0000256" key="4">
    <source>
        <dbReference type="ARBA" id="ARBA00022989"/>
    </source>
</evidence>
<dbReference type="PANTHER" id="PTHR31885">
    <property type="entry name" value="GH04784P"/>
    <property type="match status" value="1"/>
</dbReference>
<proteinExistence type="inferred from homology"/>
<dbReference type="AlphaFoldDB" id="A0A1I7H992"/>
<keyword evidence="4 6" id="KW-1133">Transmembrane helix</keyword>
<evidence type="ECO:0000313" key="7">
    <source>
        <dbReference type="EMBL" id="SFU57291.1"/>
    </source>
</evidence>
<evidence type="ECO:0000256" key="2">
    <source>
        <dbReference type="ARBA" id="ARBA00007375"/>
    </source>
</evidence>
<dbReference type="RefSeq" id="WP_082366515.1">
    <property type="nucleotide sequence ID" value="NZ_CYIG01000011.1"/>
</dbReference>
<dbReference type="GO" id="GO:0016020">
    <property type="term" value="C:membrane"/>
    <property type="evidence" value="ECO:0007669"/>
    <property type="project" value="UniProtKB-SubCell"/>
</dbReference>
<organism evidence="7 8">
    <name type="scientific">Paenacidovorax caeni</name>
    <dbReference type="NCBI Taxonomy" id="343013"/>
    <lineage>
        <taxon>Bacteria</taxon>
        <taxon>Pseudomonadati</taxon>
        <taxon>Pseudomonadota</taxon>
        <taxon>Betaproteobacteria</taxon>
        <taxon>Burkholderiales</taxon>
        <taxon>Comamonadaceae</taxon>
        <taxon>Paenacidovorax</taxon>
    </lineage>
</organism>
<name>A0A1I7H992_9BURK</name>
<feature type="transmembrane region" description="Helical" evidence="6">
    <location>
        <begin position="39"/>
        <end position="58"/>
    </location>
</feature>
<evidence type="ECO:0000256" key="3">
    <source>
        <dbReference type="ARBA" id="ARBA00022692"/>
    </source>
</evidence>
<sequence length="294" mass="30823">MLPPPQHTAPRRFVAVQAALLLAGATAWAFQARQAPWAAPAAIGLAVLLVCATALVAVQRGRLGGWAALMVQCAALATATSALGLTAWHWLFKPLAMLCAMVWVAASARPERAGATFHAASSPALDATGRRWLLGALAASLAGDAFLMVEGFFVPGLAAFLLAHLAYIAVLRRGQRWFAHRGALATTLAIGLGMYLFLWHGGLPPALRLPVAVYVTVIALMAAQALGRAHQLRTRGATLVALGACSFLCSDAVLATNRFVQPLPWAALWVLASYYLAQGLIVAGLLRPAARPGT</sequence>
<accession>A0A1I7H992</accession>